<feature type="transmembrane region" description="Helical" evidence="6">
    <location>
        <begin position="129"/>
        <end position="150"/>
    </location>
</feature>
<feature type="transmembrane region" description="Helical" evidence="6">
    <location>
        <begin position="272"/>
        <end position="289"/>
    </location>
</feature>
<dbReference type="PANTHER" id="PTHR23504:SF115">
    <property type="entry name" value="MULTIDRUG RESISTANCE PROTEIN 2"/>
    <property type="match status" value="1"/>
</dbReference>
<comment type="caution">
    <text evidence="8">The sequence shown here is derived from an EMBL/GenBank/DDBJ whole genome shotgun (WGS) entry which is preliminary data.</text>
</comment>
<dbReference type="GO" id="GO:0005886">
    <property type="term" value="C:plasma membrane"/>
    <property type="evidence" value="ECO:0007669"/>
    <property type="project" value="UniProtKB-SubCell"/>
</dbReference>
<protein>
    <submittedName>
        <fullName evidence="8">Tetracycline resistance MFS efflux pump</fullName>
    </submittedName>
</protein>
<evidence type="ECO:0000256" key="4">
    <source>
        <dbReference type="ARBA" id="ARBA00022989"/>
    </source>
</evidence>
<evidence type="ECO:0000259" key="7">
    <source>
        <dbReference type="PROSITE" id="PS50850"/>
    </source>
</evidence>
<dbReference type="GO" id="GO:0022857">
    <property type="term" value="F:transmembrane transporter activity"/>
    <property type="evidence" value="ECO:0007669"/>
    <property type="project" value="InterPro"/>
</dbReference>
<dbReference type="PRINTS" id="PR01035">
    <property type="entry name" value="TCRTETA"/>
</dbReference>
<feature type="transmembrane region" description="Helical" evidence="6">
    <location>
        <begin position="358"/>
        <end position="379"/>
    </location>
</feature>
<sequence length="389" mass="42305">MKKAIILLLSVQFFVYLGFGIIIPVLPEVIVQHGWAEMHVGGLLTVYALASFFTAPLWGSLSDRIGRKPLILTGLIGFSLSFIIFALFVDYLPILYLSRIVGGLFSGALYTAVTGFIGDLSSDEERNKYMGFMGMSIGLGFIFGPAIGGILGDISIATPFITSAILTALLCVYAYFVLEEPTKRKPNDKTRSIIPKGANVLLQHRVRYLFIFSFLVTFMLAGVESTFQLFQMDRIDITTKQIGSLFMFSGFVDAAIQGGVVRRIKDGTETTWLIGAQIITAIGMILFTLTNSLVFAGVALCVFTAGNALARTCVVSLSSKESGGRYGTAAGLTYSMDNLGRILGPLFFTWVFTQQANLGFYISSAIAILSIGLIVIFTASKKSLRHQEI</sequence>
<evidence type="ECO:0000256" key="3">
    <source>
        <dbReference type="ARBA" id="ARBA00022692"/>
    </source>
</evidence>
<dbReference type="SUPFAM" id="SSF103473">
    <property type="entry name" value="MFS general substrate transporter"/>
    <property type="match status" value="1"/>
</dbReference>
<name>A0A917LHU3_9BACI</name>
<accession>A0A917LHU3</accession>
<feature type="transmembrane region" description="Helical" evidence="6">
    <location>
        <begin position="242"/>
        <end position="260"/>
    </location>
</feature>
<keyword evidence="5 6" id="KW-0472">Membrane</keyword>
<dbReference type="InterPro" id="IPR020846">
    <property type="entry name" value="MFS_dom"/>
</dbReference>
<feature type="transmembrane region" description="Helical" evidence="6">
    <location>
        <begin position="36"/>
        <end position="58"/>
    </location>
</feature>
<reference evidence="8" key="1">
    <citation type="journal article" date="2014" name="Int. J. Syst. Evol. Microbiol.">
        <title>Complete genome sequence of Corynebacterium casei LMG S-19264T (=DSM 44701T), isolated from a smear-ripened cheese.</title>
        <authorList>
            <consortium name="US DOE Joint Genome Institute (JGI-PGF)"/>
            <person name="Walter F."/>
            <person name="Albersmeier A."/>
            <person name="Kalinowski J."/>
            <person name="Ruckert C."/>
        </authorList>
    </citation>
    <scope>NUCLEOTIDE SEQUENCE</scope>
    <source>
        <strain evidence="8">CGMCC 1.15760</strain>
    </source>
</reference>
<feature type="transmembrane region" description="Helical" evidence="6">
    <location>
        <begin position="94"/>
        <end position="117"/>
    </location>
</feature>
<keyword evidence="3 6" id="KW-0812">Transmembrane</keyword>
<dbReference type="AlphaFoldDB" id="A0A917LHU3"/>
<feature type="transmembrane region" description="Helical" evidence="6">
    <location>
        <begin position="70"/>
        <end position="88"/>
    </location>
</feature>
<dbReference type="Gene3D" id="1.20.1250.20">
    <property type="entry name" value="MFS general substrate transporter like domains"/>
    <property type="match status" value="1"/>
</dbReference>
<evidence type="ECO:0000256" key="6">
    <source>
        <dbReference type="SAM" id="Phobius"/>
    </source>
</evidence>
<evidence type="ECO:0000313" key="9">
    <source>
        <dbReference type="Proteomes" id="UP000616608"/>
    </source>
</evidence>
<gene>
    <name evidence="8" type="ORF">GCM10007425_19490</name>
</gene>
<dbReference type="PANTHER" id="PTHR23504">
    <property type="entry name" value="MAJOR FACILITATOR SUPERFAMILY DOMAIN-CONTAINING PROTEIN 10"/>
    <property type="match status" value="1"/>
</dbReference>
<keyword evidence="9" id="KW-1185">Reference proteome</keyword>
<proteinExistence type="predicted"/>
<keyword evidence="4 6" id="KW-1133">Transmembrane helix</keyword>
<dbReference type="InterPro" id="IPR036259">
    <property type="entry name" value="MFS_trans_sf"/>
</dbReference>
<dbReference type="EMBL" id="BMJT01000006">
    <property type="protein sequence ID" value="GGG25032.1"/>
    <property type="molecule type" value="Genomic_DNA"/>
</dbReference>
<evidence type="ECO:0000256" key="1">
    <source>
        <dbReference type="ARBA" id="ARBA00004651"/>
    </source>
</evidence>
<reference evidence="8" key="2">
    <citation type="submission" date="2020-09" db="EMBL/GenBank/DDBJ databases">
        <authorList>
            <person name="Sun Q."/>
            <person name="Zhou Y."/>
        </authorList>
    </citation>
    <scope>NUCLEOTIDE SEQUENCE</scope>
    <source>
        <strain evidence="8">CGMCC 1.15760</strain>
    </source>
</reference>
<dbReference type="InterPro" id="IPR011701">
    <property type="entry name" value="MFS"/>
</dbReference>
<dbReference type="RefSeq" id="WP_188614863.1">
    <property type="nucleotide sequence ID" value="NZ_BMJT01000006.1"/>
</dbReference>
<keyword evidence="2" id="KW-0813">Transport</keyword>
<evidence type="ECO:0000313" key="8">
    <source>
        <dbReference type="EMBL" id="GGG25032.1"/>
    </source>
</evidence>
<evidence type="ECO:0000256" key="5">
    <source>
        <dbReference type="ARBA" id="ARBA00023136"/>
    </source>
</evidence>
<dbReference type="InterPro" id="IPR001958">
    <property type="entry name" value="Tet-R_TetA/multi-R_MdtG-like"/>
</dbReference>
<evidence type="ECO:0000256" key="2">
    <source>
        <dbReference type="ARBA" id="ARBA00022448"/>
    </source>
</evidence>
<dbReference type="PROSITE" id="PS50850">
    <property type="entry name" value="MFS"/>
    <property type="match status" value="1"/>
</dbReference>
<feature type="domain" description="Major facilitator superfamily (MFS) profile" evidence="7">
    <location>
        <begin position="4"/>
        <end position="382"/>
    </location>
</feature>
<comment type="subcellular location">
    <subcellularLocation>
        <location evidence="1">Cell membrane</location>
        <topology evidence="1">Multi-pass membrane protein</topology>
    </subcellularLocation>
</comment>
<dbReference type="Proteomes" id="UP000616608">
    <property type="component" value="Unassembled WGS sequence"/>
</dbReference>
<feature type="transmembrane region" description="Helical" evidence="6">
    <location>
        <begin position="156"/>
        <end position="178"/>
    </location>
</feature>
<organism evidence="8 9">
    <name type="scientific">Lysinibacillus alkalisoli</name>
    <dbReference type="NCBI Taxonomy" id="1911548"/>
    <lineage>
        <taxon>Bacteria</taxon>
        <taxon>Bacillati</taxon>
        <taxon>Bacillota</taxon>
        <taxon>Bacilli</taxon>
        <taxon>Bacillales</taxon>
        <taxon>Bacillaceae</taxon>
        <taxon>Lysinibacillus</taxon>
    </lineage>
</organism>
<feature type="transmembrane region" description="Helical" evidence="6">
    <location>
        <begin position="208"/>
        <end position="230"/>
    </location>
</feature>
<dbReference type="Pfam" id="PF07690">
    <property type="entry name" value="MFS_1"/>
    <property type="match status" value="1"/>
</dbReference>